<organism evidence="3">
    <name type="scientific">freshwater metagenome</name>
    <dbReference type="NCBI Taxonomy" id="449393"/>
    <lineage>
        <taxon>unclassified sequences</taxon>
        <taxon>metagenomes</taxon>
        <taxon>ecological metagenomes</taxon>
    </lineage>
</organism>
<proteinExistence type="predicted"/>
<keyword evidence="2" id="KW-0472">Membrane</keyword>
<dbReference type="Gene3D" id="2.120.10.30">
    <property type="entry name" value="TolB, C-terminal domain"/>
    <property type="match status" value="1"/>
</dbReference>
<feature type="region of interest" description="Disordered" evidence="1">
    <location>
        <begin position="31"/>
        <end position="51"/>
    </location>
</feature>
<dbReference type="PROSITE" id="PS51318">
    <property type="entry name" value="TAT"/>
    <property type="match status" value="1"/>
</dbReference>
<name>A0A6J6IIP4_9ZZZZ</name>
<evidence type="ECO:0000313" key="3">
    <source>
        <dbReference type="EMBL" id="CAB4624299.1"/>
    </source>
</evidence>
<dbReference type="Pfam" id="PF05787">
    <property type="entry name" value="PhoX"/>
    <property type="match status" value="1"/>
</dbReference>
<protein>
    <submittedName>
        <fullName evidence="3">Unannotated protein</fullName>
    </submittedName>
</protein>
<dbReference type="AlphaFoldDB" id="A0A6J6IIP4"/>
<keyword evidence="2" id="KW-1133">Transmembrane helix</keyword>
<sequence>MDRRHFLRAGVVSAGTGAMLPVAMFARPASAGSSQGSASPGESPYGPLSTEPDENGLLLPAGFTSRVIAVGGELVGETDYEWHIFPDGAGTFSDGEGGWYYACNSEVFDFMAPDAGGVSAIHFDADGNILDAYRILEGSNSNCAGGPTPWGTWLSGEENIAGIGRIWECDPTGTNPAVAHEAMGRWSHEAAAVDPDNQQVYLTEDNGAGVFYRYTPTAYPDLSAGKLEACIVAADGSVTWGAITDPTGATTPTRSQVAGATIFPGNEGCWYHEGWVYFTSKGDHSVHGIDIAAQKYTLLWKGDPDGLGVEGAVLSHVDNITVDAGSGDLFVAEDGGNMELVIITPEGALAPFVRVVGAGHELSEMTGPVFNPSRDRLYFSSQRGPSTRDLTEIMPSFAPIDAIGASGMQAGMTFEITGPFRGVATTQTETPVTEVPETTIASPVDTLVAAAPGDDDSSDDDGGGAGVTIGIGVAAVVAVGGVVAFRKRRIDGASGENTSGS</sequence>
<dbReference type="InterPro" id="IPR011042">
    <property type="entry name" value="6-blade_b-propeller_TolB-like"/>
</dbReference>
<dbReference type="PANTHER" id="PTHR35399">
    <property type="entry name" value="SLR8030 PROTEIN"/>
    <property type="match status" value="1"/>
</dbReference>
<dbReference type="InterPro" id="IPR006311">
    <property type="entry name" value="TAT_signal"/>
</dbReference>
<reference evidence="3" key="1">
    <citation type="submission" date="2020-05" db="EMBL/GenBank/DDBJ databases">
        <authorList>
            <person name="Chiriac C."/>
            <person name="Salcher M."/>
            <person name="Ghai R."/>
            <person name="Kavagutti S V."/>
        </authorList>
    </citation>
    <scope>NUCLEOTIDE SEQUENCE</scope>
</reference>
<gene>
    <name evidence="3" type="ORF">UFOPK1960_00268</name>
</gene>
<dbReference type="PANTHER" id="PTHR35399:SF2">
    <property type="entry name" value="DUF839 DOMAIN-CONTAINING PROTEIN"/>
    <property type="match status" value="1"/>
</dbReference>
<dbReference type="InterPro" id="IPR008557">
    <property type="entry name" value="PhoX"/>
</dbReference>
<accession>A0A6J6IIP4</accession>
<feature type="compositionally biased region" description="Low complexity" evidence="1">
    <location>
        <begin position="31"/>
        <end position="44"/>
    </location>
</feature>
<dbReference type="SUPFAM" id="SSF75011">
    <property type="entry name" value="3-carboxy-cis,cis-mucoante lactonizing enzyme"/>
    <property type="match status" value="1"/>
</dbReference>
<dbReference type="EMBL" id="CAEZVL010000023">
    <property type="protein sequence ID" value="CAB4624299.1"/>
    <property type="molecule type" value="Genomic_DNA"/>
</dbReference>
<feature type="transmembrane region" description="Helical" evidence="2">
    <location>
        <begin position="465"/>
        <end position="485"/>
    </location>
</feature>
<evidence type="ECO:0000256" key="1">
    <source>
        <dbReference type="SAM" id="MobiDB-lite"/>
    </source>
</evidence>
<keyword evidence="2" id="KW-0812">Transmembrane</keyword>
<evidence type="ECO:0000256" key="2">
    <source>
        <dbReference type="SAM" id="Phobius"/>
    </source>
</evidence>